<feature type="compositionally biased region" description="Pro residues" evidence="1">
    <location>
        <begin position="447"/>
        <end position="457"/>
    </location>
</feature>
<dbReference type="Proteomes" id="UP000028760">
    <property type="component" value="Unassembled WGS sequence"/>
</dbReference>
<evidence type="ECO:0000256" key="2">
    <source>
        <dbReference type="SAM" id="SignalP"/>
    </source>
</evidence>
<dbReference type="STRING" id="48698.ENSPFOP00000002586"/>
<dbReference type="OMA" id="HYVEYTS"/>
<reference evidence="4" key="1">
    <citation type="submission" date="2013-10" db="EMBL/GenBank/DDBJ databases">
        <authorList>
            <person name="Schartl M."/>
            <person name="Warren W."/>
        </authorList>
    </citation>
    <scope>NUCLEOTIDE SEQUENCE [LARGE SCALE GENOMIC DNA]</scope>
    <source>
        <strain evidence="4">female</strain>
    </source>
</reference>
<accession>A0A087X9Y3</accession>
<feature type="signal peptide" evidence="2">
    <location>
        <begin position="1"/>
        <end position="20"/>
    </location>
</feature>
<dbReference type="AlphaFoldDB" id="A0A087X9Y3"/>
<keyword evidence="2" id="KW-0732">Signal</keyword>
<feature type="region of interest" description="Disordered" evidence="1">
    <location>
        <begin position="441"/>
        <end position="486"/>
    </location>
</feature>
<dbReference type="GeneTree" id="ENSGT01110000269615"/>
<dbReference type="EMBL" id="AYCK01002974">
    <property type="status" value="NOT_ANNOTATED_CDS"/>
    <property type="molecule type" value="Genomic_DNA"/>
</dbReference>
<feature type="chain" id="PRO_5001832562" evidence="2">
    <location>
        <begin position="21"/>
        <end position="521"/>
    </location>
</feature>
<reference evidence="3" key="2">
    <citation type="submission" date="2025-08" db="UniProtKB">
        <authorList>
            <consortium name="Ensembl"/>
        </authorList>
    </citation>
    <scope>IDENTIFICATION</scope>
</reference>
<proteinExistence type="predicted"/>
<reference evidence="3" key="3">
    <citation type="submission" date="2025-09" db="UniProtKB">
        <authorList>
            <consortium name="Ensembl"/>
        </authorList>
    </citation>
    <scope>IDENTIFICATION</scope>
</reference>
<protein>
    <submittedName>
        <fullName evidence="3">Uncharacterized protein</fullName>
    </submittedName>
</protein>
<sequence length="521" mass="57788">QEMLILLVTVFCALWGPSATLNENDVCYGSDLKFPMHLQPNIQQGLYFTPRNGGKRKTLMENGKAQEPRLKVDRYNTRLTNLTEKDEGIYSVTYGSTIIDELQLKIKDCAEKIIKDYMHDWSYRLPTATHYVEYTSPHKEEETVILWNLNNPLSKPTRGDLKGNFWTISGVTQADNGYYNFRGKEGTLRRRVFLTVKENTRSYDAEVNENLLIMSPWSGGPWTVTFKKDLETSGQVTIIENGDLVNNGNRFSGRISIQSDGIKIRHVEAMDSGIFEFRDPQGNLALSAHVNVDGHGEAQHIYIFHVEKRKSVIIQTNVCFCCRRKCCCKKNKSAATEGSAVTFHDKSDSAAPPPAVYYHGTSRPAGPSYPIQTSSGYTPYPANPPAYTQAVVSIEQQPPTIQQLFRKPLLSSCIALPHFGTIKPLQPNAAVYPPQPASAYPLQPASVNPPQPEPSLYPPLSEFGPPASQGSAAAPTFSSDAFSPDAEPRFQLKGLAFPSAPPLSSDAPTCDVYNSDKLNFL</sequence>
<evidence type="ECO:0000256" key="1">
    <source>
        <dbReference type="SAM" id="MobiDB-lite"/>
    </source>
</evidence>
<feature type="compositionally biased region" description="Low complexity" evidence="1">
    <location>
        <begin position="458"/>
        <end position="475"/>
    </location>
</feature>
<evidence type="ECO:0000313" key="3">
    <source>
        <dbReference type="Ensembl" id="ENSPFOP00000002586.1"/>
    </source>
</evidence>
<name>A0A087X9Y3_POEFO</name>
<evidence type="ECO:0000313" key="4">
    <source>
        <dbReference type="Proteomes" id="UP000028760"/>
    </source>
</evidence>
<dbReference type="Ensembl" id="ENSPFOT00000002590.1">
    <property type="protein sequence ID" value="ENSPFOP00000002586.1"/>
    <property type="gene ID" value="ENSPFOG00000002710.1"/>
</dbReference>
<organism evidence="3 4">
    <name type="scientific">Poecilia formosa</name>
    <name type="common">Amazon molly</name>
    <name type="synonym">Limia formosa</name>
    <dbReference type="NCBI Taxonomy" id="48698"/>
    <lineage>
        <taxon>Eukaryota</taxon>
        <taxon>Metazoa</taxon>
        <taxon>Chordata</taxon>
        <taxon>Craniata</taxon>
        <taxon>Vertebrata</taxon>
        <taxon>Euteleostomi</taxon>
        <taxon>Actinopterygii</taxon>
        <taxon>Neopterygii</taxon>
        <taxon>Teleostei</taxon>
        <taxon>Neoteleostei</taxon>
        <taxon>Acanthomorphata</taxon>
        <taxon>Ovalentaria</taxon>
        <taxon>Atherinomorphae</taxon>
        <taxon>Cyprinodontiformes</taxon>
        <taxon>Poeciliidae</taxon>
        <taxon>Poeciliinae</taxon>
        <taxon>Poecilia</taxon>
    </lineage>
</organism>
<keyword evidence="4" id="KW-1185">Reference proteome</keyword>